<dbReference type="Pfam" id="PF00581">
    <property type="entry name" value="Rhodanese"/>
    <property type="match status" value="1"/>
</dbReference>
<dbReference type="SMART" id="SM00450">
    <property type="entry name" value="RHOD"/>
    <property type="match status" value="1"/>
</dbReference>
<proteinExistence type="predicted"/>
<reference evidence="2" key="1">
    <citation type="submission" date="2018-06" db="EMBL/GenBank/DDBJ databases">
        <authorList>
            <person name="Zhirakovskaya E."/>
        </authorList>
    </citation>
    <scope>NUCLEOTIDE SEQUENCE</scope>
</reference>
<evidence type="ECO:0000313" key="2">
    <source>
        <dbReference type="EMBL" id="VAW91021.1"/>
    </source>
</evidence>
<dbReference type="InterPro" id="IPR050229">
    <property type="entry name" value="GlpE_sulfurtransferase"/>
</dbReference>
<accession>A0A3B0ZH90</accession>
<dbReference type="PANTHER" id="PTHR43031">
    <property type="entry name" value="FAD-DEPENDENT OXIDOREDUCTASE"/>
    <property type="match status" value="1"/>
</dbReference>
<gene>
    <name evidence="2" type="ORF">MNBD_GAMMA21-2070</name>
</gene>
<protein>
    <recommendedName>
        <fullName evidence="1">Rhodanese domain-containing protein</fullName>
    </recommendedName>
</protein>
<dbReference type="SUPFAM" id="SSF52821">
    <property type="entry name" value="Rhodanese/Cell cycle control phosphatase"/>
    <property type="match status" value="1"/>
</dbReference>
<dbReference type="CDD" id="cd00158">
    <property type="entry name" value="RHOD"/>
    <property type="match status" value="1"/>
</dbReference>
<dbReference type="EMBL" id="UOFR01000009">
    <property type="protein sequence ID" value="VAW91021.1"/>
    <property type="molecule type" value="Genomic_DNA"/>
</dbReference>
<sequence length="118" mass="12894">MYFNINEIEAAELADWVTEKESQFSIIDVREINEINAGTIPDAVPMPLASLPVRLTELDKDKTFVLICRSGARSAQACAFMQNNGFNKVHNLRGGMFAWASAGQPVGSAQSMQTAQSN</sequence>
<dbReference type="AlphaFoldDB" id="A0A3B0ZH90"/>
<dbReference type="PANTHER" id="PTHR43031:SF17">
    <property type="entry name" value="SULFURTRANSFERASE YTWF-RELATED"/>
    <property type="match status" value="1"/>
</dbReference>
<name>A0A3B0ZH90_9ZZZZ</name>
<organism evidence="2">
    <name type="scientific">hydrothermal vent metagenome</name>
    <dbReference type="NCBI Taxonomy" id="652676"/>
    <lineage>
        <taxon>unclassified sequences</taxon>
        <taxon>metagenomes</taxon>
        <taxon>ecological metagenomes</taxon>
    </lineage>
</organism>
<dbReference type="PROSITE" id="PS50206">
    <property type="entry name" value="RHODANESE_3"/>
    <property type="match status" value="1"/>
</dbReference>
<feature type="domain" description="Rhodanese" evidence="1">
    <location>
        <begin position="20"/>
        <end position="108"/>
    </location>
</feature>
<dbReference type="InterPro" id="IPR036873">
    <property type="entry name" value="Rhodanese-like_dom_sf"/>
</dbReference>
<evidence type="ECO:0000259" key="1">
    <source>
        <dbReference type="PROSITE" id="PS50206"/>
    </source>
</evidence>
<dbReference type="Gene3D" id="3.40.250.10">
    <property type="entry name" value="Rhodanese-like domain"/>
    <property type="match status" value="1"/>
</dbReference>
<dbReference type="InterPro" id="IPR001763">
    <property type="entry name" value="Rhodanese-like_dom"/>
</dbReference>